<sequence length="144" mass="16573">MELLKQITLPTSTSPLVAIEKGELNGYYLALNVPSSMPPMPTNVKEFLPDQKEFLPDQKLLTDDTSVFRRLRVWRQRAVTRTSGQLQVAFRSENVAKDVLEGRATSVRQRLLEKVIQQRFIKVGKLFTLFPYLHRQAHYLLSSS</sequence>
<dbReference type="Proteomes" id="UP000270094">
    <property type="component" value="Unassembled WGS sequence"/>
</dbReference>
<organism evidence="1 2">
    <name type="scientific">Strongylus vulgaris</name>
    <name type="common">Blood worm</name>
    <dbReference type="NCBI Taxonomy" id="40348"/>
    <lineage>
        <taxon>Eukaryota</taxon>
        <taxon>Metazoa</taxon>
        <taxon>Ecdysozoa</taxon>
        <taxon>Nematoda</taxon>
        <taxon>Chromadorea</taxon>
        <taxon>Rhabditida</taxon>
        <taxon>Rhabditina</taxon>
        <taxon>Rhabditomorpha</taxon>
        <taxon>Strongyloidea</taxon>
        <taxon>Strongylidae</taxon>
        <taxon>Strongylus</taxon>
    </lineage>
</organism>
<gene>
    <name evidence="1" type="ORF">SVUK_LOCUS17792</name>
</gene>
<dbReference type="EMBL" id="UYYB01119437">
    <property type="protein sequence ID" value="VDM82794.1"/>
    <property type="molecule type" value="Genomic_DNA"/>
</dbReference>
<proteinExistence type="predicted"/>
<name>A0A3P7JV67_STRVU</name>
<dbReference type="OrthoDB" id="5782487at2759"/>
<accession>A0A3P7JV67</accession>
<keyword evidence="2" id="KW-1185">Reference proteome</keyword>
<protein>
    <submittedName>
        <fullName evidence="1">Uncharacterized protein</fullName>
    </submittedName>
</protein>
<evidence type="ECO:0000313" key="1">
    <source>
        <dbReference type="EMBL" id="VDM82794.1"/>
    </source>
</evidence>
<dbReference type="AlphaFoldDB" id="A0A3P7JV67"/>
<evidence type="ECO:0000313" key="2">
    <source>
        <dbReference type="Proteomes" id="UP000270094"/>
    </source>
</evidence>
<reference evidence="1 2" key="1">
    <citation type="submission" date="2018-11" db="EMBL/GenBank/DDBJ databases">
        <authorList>
            <consortium name="Pathogen Informatics"/>
        </authorList>
    </citation>
    <scope>NUCLEOTIDE SEQUENCE [LARGE SCALE GENOMIC DNA]</scope>
</reference>